<dbReference type="Proteomes" id="UP000606974">
    <property type="component" value="Unassembled WGS sequence"/>
</dbReference>
<feature type="transmembrane region" description="Helical" evidence="2">
    <location>
        <begin position="270"/>
        <end position="293"/>
    </location>
</feature>
<reference evidence="4" key="1">
    <citation type="submission" date="2020-02" db="EMBL/GenBank/DDBJ databases">
        <authorList>
            <person name="Palmer J.M."/>
        </authorList>
    </citation>
    <scope>NUCLEOTIDE SEQUENCE</scope>
    <source>
        <strain evidence="4">EPUS1.4</strain>
        <tissue evidence="4">Thallus</tissue>
    </source>
</reference>
<evidence type="ECO:0000313" key="4">
    <source>
        <dbReference type="EMBL" id="KAF7506547.1"/>
    </source>
</evidence>
<organism evidence="4 5">
    <name type="scientific">Endocarpon pusillum</name>
    <dbReference type="NCBI Taxonomy" id="364733"/>
    <lineage>
        <taxon>Eukaryota</taxon>
        <taxon>Fungi</taxon>
        <taxon>Dikarya</taxon>
        <taxon>Ascomycota</taxon>
        <taxon>Pezizomycotina</taxon>
        <taxon>Eurotiomycetes</taxon>
        <taxon>Chaetothyriomycetidae</taxon>
        <taxon>Verrucariales</taxon>
        <taxon>Verrucariaceae</taxon>
        <taxon>Endocarpon</taxon>
    </lineage>
</organism>
<evidence type="ECO:0000256" key="2">
    <source>
        <dbReference type="SAM" id="Phobius"/>
    </source>
</evidence>
<protein>
    <recommendedName>
        <fullName evidence="6">Mid2 domain-containing protein</fullName>
    </recommendedName>
</protein>
<keyword evidence="5" id="KW-1185">Reference proteome</keyword>
<feature type="region of interest" description="Disordered" evidence="1">
    <location>
        <begin position="19"/>
        <end position="39"/>
    </location>
</feature>
<feature type="region of interest" description="Disordered" evidence="1">
    <location>
        <begin position="229"/>
        <end position="261"/>
    </location>
</feature>
<evidence type="ECO:0000256" key="1">
    <source>
        <dbReference type="SAM" id="MobiDB-lite"/>
    </source>
</evidence>
<feature type="signal peptide" evidence="3">
    <location>
        <begin position="1"/>
        <end position="17"/>
    </location>
</feature>
<dbReference type="OrthoDB" id="5347452at2759"/>
<gene>
    <name evidence="4" type="ORF">GJ744_011693</name>
</gene>
<name>A0A8H7E226_9EURO</name>
<dbReference type="AlphaFoldDB" id="A0A8H7E226"/>
<keyword evidence="3" id="KW-0732">Signal</keyword>
<dbReference type="EMBL" id="JAACFV010000085">
    <property type="protein sequence ID" value="KAF7506547.1"/>
    <property type="molecule type" value="Genomic_DNA"/>
</dbReference>
<feature type="chain" id="PRO_5034901863" description="Mid2 domain-containing protein" evidence="3">
    <location>
        <begin position="18"/>
        <end position="320"/>
    </location>
</feature>
<sequence length="320" mass="33620">MAFLTFLLPLLTQTAQSLQWPGPRATPTPSLPDADGWTPKPTAAPPIQHVVAAAMGNTNFKLKLFRRLVNTLNTCGYVDGNGLYPFTCAEQGAACAYNRQMSAFGCCTGTSTASDGYISFTDSCYIDTLTTGCYASTEADLCTGLCTDRAAVCARSSAPICRTILFSTAASDSAPYTYYDCIPLGANTQLSIQLSFSVASSVEPDPFYNPSYTWDGQTFISIGATTTRSSSMRVTPSGSSKVTPAPTTPEPVDGSEDGQVVRPKKSNTGAIAGGVVGGLAALGLAAGGAIWGLMRRKKKARRHASAVNEVSHDTYVHEGK</sequence>
<keyword evidence="2" id="KW-0812">Transmembrane</keyword>
<comment type="caution">
    <text evidence="4">The sequence shown here is derived from an EMBL/GenBank/DDBJ whole genome shotgun (WGS) entry which is preliminary data.</text>
</comment>
<accession>A0A8H7E226</accession>
<keyword evidence="2" id="KW-1133">Transmembrane helix</keyword>
<feature type="compositionally biased region" description="Polar residues" evidence="1">
    <location>
        <begin position="229"/>
        <end position="242"/>
    </location>
</feature>
<evidence type="ECO:0008006" key="6">
    <source>
        <dbReference type="Google" id="ProtNLM"/>
    </source>
</evidence>
<proteinExistence type="predicted"/>
<keyword evidence="2" id="KW-0472">Membrane</keyword>
<evidence type="ECO:0000256" key="3">
    <source>
        <dbReference type="SAM" id="SignalP"/>
    </source>
</evidence>
<evidence type="ECO:0000313" key="5">
    <source>
        <dbReference type="Proteomes" id="UP000606974"/>
    </source>
</evidence>